<keyword evidence="1" id="KW-1133">Transmembrane helix</keyword>
<protein>
    <recommendedName>
        <fullName evidence="4">Outer membrane protein beta-barrel domain-containing protein</fullName>
    </recommendedName>
</protein>
<evidence type="ECO:0008006" key="4">
    <source>
        <dbReference type="Google" id="ProtNLM"/>
    </source>
</evidence>
<name>H1YBD8_9SPHI</name>
<reference evidence="2" key="1">
    <citation type="submission" date="2011-09" db="EMBL/GenBank/DDBJ databases">
        <title>The permanent draft genome of Mucilaginibacter paludis DSM 18603.</title>
        <authorList>
            <consortium name="US DOE Joint Genome Institute (JGI-PGF)"/>
            <person name="Lucas S."/>
            <person name="Han J."/>
            <person name="Lapidus A."/>
            <person name="Bruce D."/>
            <person name="Goodwin L."/>
            <person name="Pitluck S."/>
            <person name="Peters L."/>
            <person name="Kyrpides N."/>
            <person name="Mavromatis K."/>
            <person name="Ivanova N."/>
            <person name="Mikhailova N."/>
            <person name="Held B."/>
            <person name="Detter J.C."/>
            <person name="Tapia R."/>
            <person name="Han C."/>
            <person name="Land M."/>
            <person name="Hauser L."/>
            <person name="Markowitz V."/>
            <person name="Cheng J.-F."/>
            <person name="Hugenholtz P."/>
            <person name="Woyke T."/>
            <person name="Wu D."/>
            <person name="Tindall B."/>
            <person name="Brambilla E."/>
            <person name="Klenk H.-P."/>
            <person name="Eisen J.A."/>
        </authorList>
    </citation>
    <scope>NUCLEOTIDE SEQUENCE [LARGE SCALE GENOMIC DNA]</scope>
    <source>
        <strain evidence="2">DSM 18603</strain>
    </source>
</reference>
<dbReference type="Proteomes" id="UP000002774">
    <property type="component" value="Chromosome"/>
</dbReference>
<evidence type="ECO:0000313" key="3">
    <source>
        <dbReference type="Proteomes" id="UP000002774"/>
    </source>
</evidence>
<keyword evidence="3" id="KW-1185">Reference proteome</keyword>
<dbReference type="eggNOG" id="ENOG5032F3W">
    <property type="taxonomic scope" value="Bacteria"/>
</dbReference>
<evidence type="ECO:0000256" key="1">
    <source>
        <dbReference type="SAM" id="Phobius"/>
    </source>
</evidence>
<keyword evidence="1" id="KW-0812">Transmembrane</keyword>
<dbReference type="AlphaFoldDB" id="H1YBD8"/>
<dbReference type="STRING" id="714943.Mucpa_7149"/>
<sequence>MRNSARYQKLWRKKMDGLPVKEDMNLAWANMQQALDEQMPVLPIPTNNPGYLSGLKLIKLLSYLLPAVALIGTGIYFAVPALKKDSPNRANKCRVSSIHLVKSTADKQDTWTDSVVYRGKTNVTATDGLLASSAPYNNGLSKVLNQATKEQLVIEAKGKAFIIPERGKDSASVIPSSVDGRSPVNYTAPEVKNIKKYERPGLISTRAQYDKGRLSHLSANKHIAARSGSVINRSSRSSLNLLADSGTEDIHSAQQKAAAFKKSDSILRAGIDDIVSQPKSDPSIWLTTGNSAPLKDTVLSRKEDGTSKGGSISGQGTGVIQAKQLKSKQVKNHTAKEMITPPYNYGIEAGLNAGNGNGGLYFGVFGSYTLKNRLLVNAGFRLNTPQSLSGEFEHVSYYRPDSLPPFKFIDERKVMVLHMPITLEYKLSNLLSIKTGPVISLAIKQSEASTTLGAIVDQRDTVYHGAEVKSALLGTGVNKLSFGFTGGLSLQIRSRFSIEGSYQLFSPFKISNALGGYSKRYQTFQAGITYRFK</sequence>
<dbReference type="HOGENOM" id="CLU_589120_0_0_10"/>
<accession>H1YBD8</accession>
<evidence type="ECO:0000313" key="2">
    <source>
        <dbReference type="EMBL" id="EHQ31192.1"/>
    </source>
</evidence>
<keyword evidence="1" id="KW-0472">Membrane</keyword>
<organism evidence="2 3">
    <name type="scientific">Mucilaginibacter paludis DSM 18603</name>
    <dbReference type="NCBI Taxonomy" id="714943"/>
    <lineage>
        <taxon>Bacteria</taxon>
        <taxon>Pseudomonadati</taxon>
        <taxon>Bacteroidota</taxon>
        <taxon>Sphingobacteriia</taxon>
        <taxon>Sphingobacteriales</taxon>
        <taxon>Sphingobacteriaceae</taxon>
        <taxon>Mucilaginibacter</taxon>
    </lineage>
</organism>
<gene>
    <name evidence="2" type="ORF">Mucpa_7149</name>
</gene>
<dbReference type="OrthoDB" id="794435at2"/>
<dbReference type="RefSeq" id="WP_008513470.1">
    <property type="nucleotide sequence ID" value="NZ_CM001403.1"/>
</dbReference>
<dbReference type="EMBL" id="CM001403">
    <property type="protein sequence ID" value="EHQ31192.1"/>
    <property type="molecule type" value="Genomic_DNA"/>
</dbReference>
<proteinExistence type="predicted"/>
<feature type="transmembrane region" description="Helical" evidence="1">
    <location>
        <begin position="60"/>
        <end position="79"/>
    </location>
</feature>